<dbReference type="SUPFAM" id="SSF103473">
    <property type="entry name" value="MFS general substrate transporter"/>
    <property type="match status" value="1"/>
</dbReference>
<dbReference type="Pfam" id="PF07690">
    <property type="entry name" value="MFS_1"/>
    <property type="match status" value="1"/>
</dbReference>
<evidence type="ECO:0000256" key="8">
    <source>
        <dbReference type="SAM" id="MobiDB-lite"/>
    </source>
</evidence>
<dbReference type="AlphaFoldDB" id="A0A561EY48"/>
<keyword evidence="5 9" id="KW-0812">Transmembrane</keyword>
<feature type="domain" description="Major facilitator superfamily (MFS) profile" evidence="10">
    <location>
        <begin position="36"/>
        <end position="423"/>
    </location>
</feature>
<accession>A0A561EY48</accession>
<dbReference type="EMBL" id="VIVR01000001">
    <property type="protein sequence ID" value="TWE20536.1"/>
    <property type="molecule type" value="Genomic_DNA"/>
</dbReference>
<evidence type="ECO:0000256" key="2">
    <source>
        <dbReference type="ARBA" id="ARBA00006236"/>
    </source>
</evidence>
<dbReference type="InterPro" id="IPR036259">
    <property type="entry name" value="MFS_trans_sf"/>
</dbReference>
<feature type="transmembrane region" description="Helical" evidence="9">
    <location>
        <begin position="365"/>
        <end position="385"/>
    </location>
</feature>
<sequence length="425" mass="42827">MPGPGPSVDATGDKSTVPPTPVEEGAASAAPPSRATVAVLGGLVALGPLTTDLYLPALPALTEDLGSTAPAVQLTLTASLFGLAIGQLLFGPLSDRLGRRRPLLAGMTLYTLATVVCAVADSVPVLVAGRALQGAAGAAGLVIARAIARDRYEGVGMIRFMASLGVISGLAPIFAPVVGAQLLRLTSWRGTFLALVVLGGLLTLLAALSLRESLPPERRHGQGLSTTFRAIGGLLRDSRFLGFLLTSTFAFGALFAYVGGSSVVLQTVYGISPQTFSLLFAVNSVAVVGFSQLNGRVLVNRLSPSVLTLLGLGAAALAGTALILFTAVWDLGLAGVWPALFLLMASMGVILPNSSAQALTMAPHAAGSASALIGTGTFLCGAVVAPLSSAGGRPSAVLLGVVVLSCAALALAAFATLCRPWAKPT</sequence>
<dbReference type="PANTHER" id="PTHR23502">
    <property type="entry name" value="MAJOR FACILITATOR SUPERFAMILY"/>
    <property type="match status" value="1"/>
</dbReference>
<dbReference type="FunFam" id="1.20.1720.10:FF:000005">
    <property type="entry name" value="Bcr/CflA family efflux transporter"/>
    <property type="match status" value="1"/>
</dbReference>
<dbReference type="InterPro" id="IPR004812">
    <property type="entry name" value="Efflux_drug-R_Bcr/CmlA"/>
</dbReference>
<dbReference type="Gene3D" id="1.20.1720.10">
    <property type="entry name" value="Multidrug resistance protein D"/>
    <property type="match status" value="1"/>
</dbReference>
<evidence type="ECO:0000256" key="9">
    <source>
        <dbReference type="SAM" id="Phobius"/>
    </source>
</evidence>
<keyword evidence="4" id="KW-1003">Cell membrane</keyword>
<proteinExistence type="inferred from homology"/>
<feature type="transmembrane region" description="Helical" evidence="9">
    <location>
        <begin position="335"/>
        <end position="353"/>
    </location>
</feature>
<dbReference type="OrthoDB" id="9814303at2"/>
<organism evidence="11 12">
    <name type="scientific">Kitasatospora atroaurantiaca</name>
    <dbReference type="NCBI Taxonomy" id="285545"/>
    <lineage>
        <taxon>Bacteria</taxon>
        <taxon>Bacillati</taxon>
        <taxon>Actinomycetota</taxon>
        <taxon>Actinomycetes</taxon>
        <taxon>Kitasatosporales</taxon>
        <taxon>Streptomycetaceae</taxon>
        <taxon>Kitasatospora</taxon>
    </lineage>
</organism>
<feature type="transmembrane region" description="Helical" evidence="9">
    <location>
        <begin position="160"/>
        <end position="179"/>
    </location>
</feature>
<feature type="transmembrane region" description="Helical" evidence="9">
    <location>
        <begin position="306"/>
        <end position="329"/>
    </location>
</feature>
<dbReference type="RefSeq" id="WP_145794949.1">
    <property type="nucleotide sequence ID" value="NZ_BAAABR010000047.1"/>
</dbReference>
<reference evidence="11 12" key="1">
    <citation type="submission" date="2019-06" db="EMBL/GenBank/DDBJ databases">
        <title>Sequencing the genomes of 1000 actinobacteria strains.</title>
        <authorList>
            <person name="Klenk H.-P."/>
        </authorList>
    </citation>
    <scope>NUCLEOTIDE SEQUENCE [LARGE SCALE GENOMIC DNA]</scope>
    <source>
        <strain evidence="11 12">DSM 41649</strain>
    </source>
</reference>
<evidence type="ECO:0000313" key="12">
    <source>
        <dbReference type="Proteomes" id="UP000318416"/>
    </source>
</evidence>
<dbReference type="GO" id="GO:0005886">
    <property type="term" value="C:plasma membrane"/>
    <property type="evidence" value="ECO:0007669"/>
    <property type="project" value="UniProtKB-SubCell"/>
</dbReference>
<dbReference type="InterPro" id="IPR020846">
    <property type="entry name" value="MFS_dom"/>
</dbReference>
<evidence type="ECO:0000313" key="11">
    <source>
        <dbReference type="EMBL" id="TWE20536.1"/>
    </source>
</evidence>
<evidence type="ECO:0000256" key="7">
    <source>
        <dbReference type="ARBA" id="ARBA00023136"/>
    </source>
</evidence>
<feature type="transmembrane region" description="Helical" evidence="9">
    <location>
        <begin position="240"/>
        <end position="258"/>
    </location>
</feature>
<dbReference type="PANTHER" id="PTHR23502:SF132">
    <property type="entry name" value="POLYAMINE TRANSPORTER 2-RELATED"/>
    <property type="match status" value="1"/>
</dbReference>
<evidence type="ECO:0000256" key="6">
    <source>
        <dbReference type="ARBA" id="ARBA00022989"/>
    </source>
</evidence>
<dbReference type="PRINTS" id="PR01035">
    <property type="entry name" value="TCRTETA"/>
</dbReference>
<feature type="transmembrane region" description="Helical" evidence="9">
    <location>
        <begin position="397"/>
        <end position="418"/>
    </location>
</feature>
<feature type="region of interest" description="Disordered" evidence="8">
    <location>
        <begin position="1"/>
        <end position="29"/>
    </location>
</feature>
<evidence type="ECO:0000256" key="1">
    <source>
        <dbReference type="ARBA" id="ARBA00004651"/>
    </source>
</evidence>
<evidence type="ECO:0000259" key="10">
    <source>
        <dbReference type="PROSITE" id="PS50850"/>
    </source>
</evidence>
<protein>
    <submittedName>
        <fullName evidence="11">DHA1 family bicyclomycin/chloramphenicol resistance-like MFS transporter</fullName>
    </submittedName>
</protein>
<feature type="transmembrane region" description="Helical" evidence="9">
    <location>
        <begin position="103"/>
        <end position="125"/>
    </location>
</feature>
<dbReference type="CDD" id="cd17320">
    <property type="entry name" value="MFS_MdfA_MDR_like"/>
    <property type="match status" value="1"/>
</dbReference>
<dbReference type="GO" id="GO:1990961">
    <property type="term" value="P:xenobiotic detoxification by transmembrane export across the plasma membrane"/>
    <property type="evidence" value="ECO:0007669"/>
    <property type="project" value="InterPro"/>
</dbReference>
<dbReference type="NCBIfam" id="TIGR00710">
    <property type="entry name" value="efflux_Bcr_CflA"/>
    <property type="match status" value="1"/>
</dbReference>
<keyword evidence="6 9" id="KW-1133">Transmembrane helix</keyword>
<feature type="transmembrane region" description="Helical" evidence="9">
    <location>
        <begin position="191"/>
        <end position="210"/>
    </location>
</feature>
<evidence type="ECO:0000256" key="3">
    <source>
        <dbReference type="ARBA" id="ARBA00022448"/>
    </source>
</evidence>
<evidence type="ECO:0000256" key="4">
    <source>
        <dbReference type="ARBA" id="ARBA00022475"/>
    </source>
</evidence>
<comment type="similarity">
    <text evidence="2">Belongs to the major facilitator superfamily. Bcr/CmlA family.</text>
</comment>
<keyword evidence="12" id="KW-1185">Reference proteome</keyword>
<keyword evidence="7 9" id="KW-0472">Membrane</keyword>
<dbReference type="Proteomes" id="UP000318416">
    <property type="component" value="Unassembled WGS sequence"/>
</dbReference>
<evidence type="ECO:0000256" key="5">
    <source>
        <dbReference type="ARBA" id="ARBA00022692"/>
    </source>
</evidence>
<feature type="transmembrane region" description="Helical" evidence="9">
    <location>
        <begin position="71"/>
        <end position="91"/>
    </location>
</feature>
<name>A0A561EY48_9ACTN</name>
<gene>
    <name evidence="11" type="ORF">FB465_5690</name>
</gene>
<dbReference type="InterPro" id="IPR001958">
    <property type="entry name" value="Tet-R_TetA/multi-R_MdtG-like"/>
</dbReference>
<comment type="caution">
    <text evidence="11">The sequence shown here is derived from an EMBL/GenBank/DDBJ whole genome shotgun (WGS) entry which is preliminary data.</text>
</comment>
<feature type="transmembrane region" description="Helical" evidence="9">
    <location>
        <begin position="278"/>
        <end position="299"/>
    </location>
</feature>
<dbReference type="PROSITE" id="PS50850">
    <property type="entry name" value="MFS"/>
    <property type="match status" value="1"/>
</dbReference>
<comment type="subcellular location">
    <subcellularLocation>
        <location evidence="1">Cell membrane</location>
        <topology evidence="1">Multi-pass membrane protein</topology>
    </subcellularLocation>
</comment>
<dbReference type="InterPro" id="IPR011701">
    <property type="entry name" value="MFS"/>
</dbReference>
<feature type="transmembrane region" description="Helical" evidence="9">
    <location>
        <begin position="131"/>
        <end position="148"/>
    </location>
</feature>
<dbReference type="GO" id="GO:0042910">
    <property type="term" value="F:xenobiotic transmembrane transporter activity"/>
    <property type="evidence" value="ECO:0007669"/>
    <property type="project" value="InterPro"/>
</dbReference>
<keyword evidence="3" id="KW-0813">Transport</keyword>